<dbReference type="PANTHER" id="PTHR10039">
    <property type="entry name" value="AMELOGENIN"/>
    <property type="match status" value="1"/>
</dbReference>
<evidence type="ECO:0000256" key="2">
    <source>
        <dbReference type="PROSITE-ProRule" id="PRU00023"/>
    </source>
</evidence>
<dbReference type="Gene3D" id="1.25.40.20">
    <property type="entry name" value="Ankyrin repeat-containing domain"/>
    <property type="match status" value="2"/>
</dbReference>
<reference evidence="5" key="3">
    <citation type="submission" date="2011-03" db="EMBL/GenBank/DDBJ databases">
        <title>Annotation of Magnaporthe poae ATCC 64411.</title>
        <authorList>
            <person name="Ma L.-J."/>
            <person name="Dead R."/>
            <person name="Young S.K."/>
            <person name="Zeng Q."/>
            <person name="Gargeya S."/>
            <person name="Fitzgerald M."/>
            <person name="Haas B."/>
            <person name="Abouelleil A."/>
            <person name="Alvarado L."/>
            <person name="Arachchi H.M."/>
            <person name="Berlin A."/>
            <person name="Brown A."/>
            <person name="Chapman S.B."/>
            <person name="Chen Z."/>
            <person name="Dunbar C."/>
            <person name="Freedman E."/>
            <person name="Gearin G."/>
            <person name="Gellesch M."/>
            <person name="Goldberg J."/>
            <person name="Griggs A."/>
            <person name="Gujja S."/>
            <person name="Heiman D."/>
            <person name="Howarth C."/>
            <person name="Larson L."/>
            <person name="Lui A."/>
            <person name="MacDonald P.J.P."/>
            <person name="Mehta T."/>
            <person name="Montmayeur A."/>
            <person name="Murphy C."/>
            <person name="Neiman D."/>
            <person name="Pearson M."/>
            <person name="Priest M."/>
            <person name="Roberts A."/>
            <person name="Saif S."/>
            <person name="Shea T."/>
            <person name="Shenoy N."/>
            <person name="Sisk P."/>
            <person name="Stolte C."/>
            <person name="Sykes S."/>
            <person name="Yandava C."/>
            <person name="Wortman J."/>
            <person name="Nusbaum C."/>
            <person name="Birren B."/>
        </authorList>
    </citation>
    <scope>NUCLEOTIDE SEQUENCE</scope>
    <source>
        <strain evidence="5">ATCC 64411</strain>
    </source>
</reference>
<keyword evidence="1" id="KW-0677">Repeat</keyword>
<dbReference type="Proteomes" id="UP000011715">
    <property type="component" value="Unassembled WGS sequence"/>
</dbReference>
<sequence>MAVQINVQERGLTVLHKAAHPEIDIVFVHGFTGHPKNTWTWRRTKHGSSHQKRKHDPGEESSSSRRVKIPKFGFGKEKRRPLPIAASSFTPHSSPGETTNTSAATEREETREEVYWPKDLAPTTVPNSRIFTYGYDTNIRHWTQGPISEKKVDDHGWDLLCSLEEFRRGVGEASRPILFIAHSLGGIVVKEALRRSRRYAMAKPHLHAICKATTGIIFFGTPHRGADPRGFLHHVLTASVQSLGFKVNQQIVDALMPNNPHLQDLSDEFAVLCLEREWPVYSFQEEYGVTQLMGTKVVDDHSSCLDDIRIETKRHISSNHMDMCRFSGFKDTQYTKVAGAMMSIMDRAAACDSCRETPFQAPQPESPMARIQSQGIDAEMKEDLVKSLFFSQIDQRLTGLAAAQGKTCRWFLAKQEYRAWRDLKTQSDDSIFLWIKGNPGTGKSTLMKFLFEEARGEAKGDSLRITLSFFFRARGTIEETSTVYLYRSLLYQLLKSATDLSDSLEWMTVPGAKGILDKGWDQETLKQTLKHSVSRLGCRTLTILVDALDESDQTEVADMVSFFEELCEHAMESRVSLRICFSSRHYPTVVIQKGAELILEDEEGHKDDIEQFIKSRLRLGDLGKTARAAALRDEIRDKSSGIFLWVVLVVGILNQAYPNTTASARASINNLRKRLQDIPPGLHELFEMILTRDGKNLNQLHLCLKWVLFAARPLKPPELYFAIQLGVDKNNSSHWDREDIGEEQLRTFVRSSSKGLAEVTRNKASEVQFIHESVRDFLLGRYGEQWSGTSGNIVGYSHDVLKDCCLAQLNSSVRQTVDIPEEPLKDAEAASSIREALRRNFPFLEYAVSNALSHANSAQQHGVAQETFLKDFPFSKWAMLNNALERHAARRYTKSVGLPYILAEKNLAHLIRILAEPAAFFPLGDERYGPPIFAALAMASHDAVEAVLRGIQQTPQCLQYLPPSLQDLAALYHQNKGSNNEFSPQMVYSRRRTVLSYLDADDAIVLAYILSDRVETDIALLPWAAAHGYDKAIQLLLDTGKNDADSRDADGRTPLSWAAGNGHETIARLLLDTGKIDADSRDAAGRTPLSWAAGNGHETIARLLLDTGKTDADSKDFTAWTPLSWAAFKGHQTIVRLLLDIGRVDADSKTSSSETPLSLAAYRGYQTIAQLLLGTGKVDVESKNRPGQTPLIQAAIQGHQAVVQVLLDTGRVDVNSNDARGETALSHASRGGHQAVIQLLQKYANKDPRG</sequence>
<reference evidence="6" key="4">
    <citation type="journal article" date="2015" name="G3 (Bethesda)">
        <title>Genome sequences of three phytopathogenic species of the Magnaporthaceae family of fungi.</title>
        <authorList>
            <person name="Okagaki L.H."/>
            <person name="Nunes C.C."/>
            <person name="Sailsbery J."/>
            <person name="Clay B."/>
            <person name="Brown D."/>
            <person name="John T."/>
            <person name="Oh Y."/>
            <person name="Young N."/>
            <person name="Fitzgerald M."/>
            <person name="Haas B.J."/>
            <person name="Zeng Q."/>
            <person name="Young S."/>
            <person name="Adiconis X."/>
            <person name="Fan L."/>
            <person name="Levin J.Z."/>
            <person name="Mitchell T.K."/>
            <person name="Okubara P.A."/>
            <person name="Farman M.L."/>
            <person name="Kohn L.M."/>
            <person name="Birren B."/>
            <person name="Ma L.-J."/>
            <person name="Dean R.A."/>
        </authorList>
    </citation>
    <scope>NUCLEOTIDE SEQUENCE</scope>
    <source>
        <strain evidence="6">ATCC 64411 / 73-15</strain>
    </source>
</reference>
<evidence type="ECO:0000256" key="1">
    <source>
        <dbReference type="ARBA" id="ARBA00022737"/>
    </source>
</evidence>
<dbReference type="EnsemblFungi" id="MAPG_11148T0">
    <property type="protein sequence ID" value="MAPG_11148T0"/>
    <property type="gene ID" value="MAPG_11148"/>
</dbReference>
<dbReference type="Gene3D" id="3.40.50.1820">
    <property type="entry name" value="alpha/beta hydrolase"/>
    <property type="match status" value="1"/>
</dbReference>
<keyword evidence="2" id="KW-0040">ANK repeat</keyword>
<dbReference type="eggNOG" id="KOG4177">
    <property type="taxonomic scope" value="Eukaryota"/>
</dbReference>
<feature type="region of interest" description="Disordered" evidence="3">
    <location>
        <begin position="85"/>
        <end position="112"/>
    </location>
</feature>
<dbReference type="VEuPathDB" id="FungiDB:MAPG_11148"/>
<dbReference type="PROSITE" id="PS50088">
    <property type="entry name" value="ANK_REPEAT"/>
    <property type="match status" value="3"/>
</dbReference>
<dbReference type="Pfam" id="PF12796">
    <property type="entry name" value="Ank_2"/>
    <property type="match status" value="2"/>
</dbReference>
<dbReference type="SMART" id="SM00248">
    <property type="entry name" value="ANK"/>
    <property type="match status" value="7"/>
</dbReference>
<reference evidence="6" key="5">
    <citation type="submission" date="2015-06" db="UniProtKB">
        <authorList>
            <consortium name="EnsemblFungi"/>
        </authorList>
    </citation>
    <scope>IDENTIFICATION</scope>
    <source>
        <strain evidence="6">ATCC 64411</strain>
    </source>
</reference>
<dbReference type="AlphaFoldDB" id="A0A0C4EEH5"/>
<feature type="repeat" description="ANK" evidence="2">
    <location>
        <begin position="1186"/>
        <end position="1210"/>
    </location>
</feature>
<reference evidence="5" key="2">
    <citation type="submission" date="2010-05" db="EMBL/GenBank/DDBJ databases">
        <title>The Genome Sequence of Magnaporthe poae strain ATCC 64411.</title>
        <authorList>
            <consortium name="The Broad Institute Genome Sequencing Platform"/>
            <consortium name="Broad Institute Genome Sequencing Center for Infectious Disease"/>
            <person name="Ma L.-J."/>
            <person name="Dead R."/>
            <person name="Young S."/>
            <person name="Zeng Q."/>
            <person name="Koehrsen M."/>
            <person name="Alvarado L."/>
            <person name="Berlin A."/>
            <person name="Chapman S.B."/>
            <person name="Chen Z."/>
            <person name="Freedman E."/>
            <person name="Gellesch M."/>
            <person name="Goldberg J."/>
            <person name="Griggs A."/>
            <person name="Gujja S."/>
            <person name="Heilman E.R."/>
            <person name="Heiman D."/>
            <person name="Hepburn T."/>
            <person name="Howarth C."/>
            <person name="Jen D."/>
            <person name="Larson L."/>
            <person name="Mehta T."/>
            <person name="Neiman D."/>
            <person name="Pearson M."/>
            <person name="Roberts A."/>
            <person name="Saif S."/>
            <person name="Shea T."/>
            <person name="Shenoy N."/>
            <person name="Sisk P."/>
            <person name="Stolte C."/>
            <person name="Sykes S."/>
            <person name="Walk T."/>
            <person name="White J."/>
            <person name="Yandava C."/>
            <person name="Haas B."/>
            <person name="Nusbaum C."/>
            <person name="Birren B."/>
        </authorList>
    </citation>
    <scope>NUCLEOTIDE SEQUENCE</scope>
    <source>
        <strain evidence="5">ATCC 64411</strain>
    </source>
</reference>
<feature type="compositionally biased region" description="Basic residues" evidence="3">
    <location>
        <begin position="42"/>
        <end position="55"/>
    </location>
</feature>
<dbReference type="STRING" id="644358.A0A0C4EEH5"/>
<feature type="domain" description="Nephrocystin 3-like N-terminal" evidence="4">
    <location>
        <begin position="407"/>
        <end position="584"/>
    </location>
</feature>
<dbReference type="OMA" id="IQDSSGW"/>
<dbReference type="InterPro" id="IPR036770">
    <property type="entry name" value="Ankyrin_rpt-contain_sf"/>
</dbReference>
<dbReference type="EMBL" id="GL876979">
    <property type="protein sequence ID" value="KLU92202.1"/>
    <property type="molecule type" value="Genomic_DNA"/>
</dbReference>
<dbReference type="EMBL" id="ADBL01002741">
    <property type="status" value="NOT_ANNOTATED_CDS"/>
    <property type="molecule type" value="Genomic_DNA"/>
</dbReference>
<evidence type="ECO:0000313" key="7">
    <source>
        <dbReference type="Proteomes" id="UP000011715"/>
    </source>
</evidence>
<protein>
    <recommendedName>
        <fullName evidence="4">Nephrocystin 3-like N-terminal domain-containing protein</fullName>
    </recommendedName>
</protein>
<evidence type="ECO:0000313" key="6">
    <source>
        <dbReference type="EnsemblFungi" id="MAPG_11148T0"/>
    </source>
</evidence>
<feature type="repeat" description="ANK" evidence="2">
    <location>
        <begin position="1084"/>
        <end position="1108"/>
    </location>
</feature>
<feature type="region of interest" description="Disordered" evidence="3">
    <location>
        <begin position="37"/>
        <end position="72"/>
    </location>
</feature>
<feature type="compositionally biased region" description="Polar residues" evidence="3">
    <location>
        <begin position="87"/>
        <end position="96"/>
    </location>
</feature>
<dbReference type="InterPro" id="IPR027417">
    <property type="entry name" value="P-loop_NTPase"/>
</dbReference>
<reference evidence="7" key="1">
    <citation type="submission" date="2010-05" db="EMBL/GenBank/DDBJ databases">
        <title>The genome sequence of Magnaporthe poae strain ATCC 64411.</title>
        <authorList>
            <person name="Ma L.-J."/>
            <person name="Dead R."/>
            <person name="Young S."/>
            <person name="Zeng Q."/>
            <person name="Koehrsen M."/>
            <person name="Alvarado L."/>
            <person name="Berlin A."/>
            <person name="Chapman S.B."/>
            <person name="Chen Z."/>
            <person name="Freedman E."/>
            <person name="Gellesch M."/>
            <person name="Goldberg J."/>
            <person name="Griggs A."/>
            <person name="Gujja S."/>
            <person name="Heilman E.R."/>
            <person name="Heiman D."/>
            <person name="Hepburn T."/>
            <person name="Howarth C."/>
            <person name="Jen D."/>
            <person name="Larson L."/>
            <person name="Mehta T."/>
            <person name="Neiman D."/>
            <person name="Pearson M."/>
            <person name="Roberts A."/>
            <person name="Saif S."/>
            <person name="Shea T."/>
            <person name="Shenoy N."/>
            <person name="Sisk P."/>
            <person name="Stolte C."/>
            <person name="Sykes S."/>
            <person name="Walk T."/>
            <person name="White J."/>
            <person name="Yandava C."/>
            <person name="Haas B."/>
            <person name="Nusbaum C."/>
            <person name="Birren B."/>
        </authorList>
    </citation>
    <scope>NUCLEOTIDE SEQUENCE [LARGE SCALE GENOMIC DNA]</scope>
    <source>
        <strain evidence="7">ATCC 64411 / 73-15</strain>
    </source>
</reference>
<dbReference type="SUPFAM" id="SSF52540">
    <property type="entry name" value="P-loop containing nucleoside triphosphate hydrolases"/>
    <property type="match status" value="1"/>
</dbReference>
<dbReference type="PANTHER" id="PTHR10039:SF5">
    <property type="entry name" value="NACHT DOMAIN-CONTAINING PROTEIN"/>
    <property type="match status" value="1"/>
</dbReference>
<dbReference type="SUPFAM" id="SSF53474">
    <property type="entry name" value="alpha/beta-Hydrolases"/>
    <property type="match status" value="1"/>
</dbReference>
<dbReference type="Gene3D" id="3.40.50.300">
    <property type="entry name" value="P-loop containing nucleotide triphosphate hydrolases"/>
    <property type="match status" value="1"/>
</dbReference>
<evidence type="ECO:0000259" key="4">
    <source>
        <dbReference type="Pfam" id="PF24883"/>
    </source>
</evidence>
<dbReference type="PROSITE" id="PS50297">
    <property type="entry name" value="ANK_REP_REGION"/>
    <property type="match status" value="3"/>
</dbReference>
<keyword evidence="7" id="KW-1185">Reference proteome</keyword>
<dbReference type="Pfam" id="PF00023">
    <property type="entry name" value="Ank"/>
    <property type="match status" value="1"/>
</dbReference>
<evidence type="ECO:0000313" key="5">
    <source>
        <dbReference type="EMBL" id="KLU92202.1"/>
    </source>
</evidence>
<organism evidence="6 7">
    <name type="scientific">Magnaporthiopsis poae (strain ATCC 64411 / 73-15)</name>
    <name type="common">Kentucky bluegrass fungus</name>
    <name type="synonym">Magnaporthe poae</name>
    <dbReference type="NCBI Taxonomy" id="644358"/>
    <lineage>
        <taxon>Eukaryota</taxon>
        <taxon>Fungi</taxon>
        <taxon>Dikarya</taxon>
        <taxon>Ascomycota</taxon>
        <taxon>Pezizomycotina</taxon>
        <taxon>Sordariomycetes</taxon>
        <taxon>Sordariomycetidae</taxon>
        <taxon>Magnaporthales</taxon>
        <taxon>Magnaporthaceae</taxon>
        <taxon>Magnaporthiopsis</taxon>
    </lineage>
</organism>
<evidence type="ECO:0000256" key="3">
    <source>
        <dbReference type="SAM" id="MobiDB-lite"/>
    </source>
</evidence>
<dbReference type="InterPro" id="IPR056884">
    <property type="entry name" value="NPHP3-like_N"/>
</dbReference>
<name>A0A0C4EEH5_MAGP6</name>
<dbReference type="InterPro" id="IPR002110">
    <property type="entry name" value="Ankyrin_rpt"/>
</dbReference>
<proteinExistence type="predicted"/>
<gene>
    <name evidence="5" type="ORF">MAPG_11148</name>
</gene>
<dbReference type="eggNOG" id="KOG2029">
    <property type="taxonomic scope" value="Eukaryota"/>
</dbReference>
<dbReference type="OrthoDB" id="194358at2759"/>
<accession>A0A0C4EEH5</accession>
<dbReference type="InterPro" id="IPR029058">
    <property type="entry name" value="AB_hydrolase_fold"/>
</dbReference>
<feature type="repeat" description="ANK" evidence="2">
    <location>
        <begin position="1050"/>
        <end position="1074"/>
    </location>
</feature>
<dbReference type="Pfam" id="PF24883">
    <property type="entry name" value="NPHP3_N"/>
    <property type="match status" value="1"/>
</dbReference>
<dbReference type="SUPFAM" id="SSF48403">
    <property type="entry name" value="Ankyrin repeat"/>
    <property type="match status" value="1"/>
</dbReference>